<keyword evidence="7 14" id="KW-0812">Transmembrane</keyword>
<evidence type="ECO:0000256" key="12">
    <source>
        <dbReference type="ARBA" id="ARBA00023136"/>
    </source>
</evidence>
<comment type="similarity">
    <text evidence="3 14 15">Belongs to the HemJ family.</text>
</comment>
<evidence type="ECO:0000256" key="15">
    <source>
        <dbReference type="PIRNR" id="PIRNR004638"/>
    </source>
</evidence>
<dbReference type="GO" id="GO:0070818">
    <property type="term" value="F:protoporphyrinogen oxidase activity"/>
    <property type="evidence" value="ECO:0007669"/>
    <property type="project" value="UniProtKB-UniRule"/>
</dbReference>
<comment type="subcellular location">
    <subcellularLocation>
        <location evidence="1 14">Cell membrane</location>
        <topology evidence="1 14">Multi-pass membrane protein</topology>
    </subcellularLocation>
</comment>
<feature type="transmembrane region" description="Helical" evidence="14">
    <location>
        <begin position="53"/>
        <end position="75"/>
    </location>
</feature>
<dbReference type="PANTHER" id="PTHR40255:SF1">
    <property type="entry name" value="PROTOPORPHYRINOGEN IX OXIDASE"/>
    <property type="match status" value="1"/>
</dbReference>
<feature type="binding site" description="axial binding residue" evidence="14">
    <location>
        <position position="12"/>
    </location>
    <ligand>
        <name>heme</name>
        <dbReference type="ChEBI" id="CHEBI:30413"/>
    </ligand>
    <ligandPart>
        <name>Fe</name>
        <dbReference type="ChEBI" id="CHEBI:18248"/>
    </ligandPart>
</feature>
<reference evidence="16" key="2">
    <citation type="submission" date="2020-09" db="EMBL/GenBank/DDBJ databases">
        <authorList>
            <person name="Sun Q."/>
            <person name="Kim S."/>
        </authorList>
    </citation>
    <scope>NUCLEOTIDE SEQUENCE</scope>
    <source>
        <strain evidence="16">KCTC 32513</strain>
    </source>
</reference>
<keyword evidence="9 14" id="KW-1133">Transmembrane helix</keyword>
<dbReference type="EC" id="1.3.99.-" evidence="14 15"/>
<dbReference type="GO" id="GO:0005886">
    <property type="term" value="C:plasma membrane"/>
    <property type="evidence" value="ECO:0007669"/>
    <property type="project" value="UniProtKB-SubCell"/>
</dbReference>
<proteinExistence type="inferred from homology"/>
<comment type="pathway">
    <text evidence="2 14 15">Porphyrin-containing compound metabolism; protoporphyrin-IX biosynthesis; protoporphyrin-IX from protoporphyrinogen-IX: step 1/1.</text>
</comment>
<keyword evidence="10 14" id="KW-0560">Oxidoreductase</keyword>
<feature type="transmembrane region" description="Helical" evidence="14">
    <location>
        <begin position="122"/>
        <end position="139"/>
    </location>
</feature>
<dbReference type="GO" id="GO:0046872">
    <property type="term" value="F:metal ion binding"/>
    <property type="evidence" value="ECO:0007669"/>
    <property type="project" value="UniProtKB-UniRule"/>
</dbReference>
<evidence type="ECO:0000256" key="6">
    <source>
        <dbReference type="ARBA" id="ARBA00022617"/>
    </source>
</evidence>
<keyword evidence="5 14" id="KW-1003">Cell membrane</keyword>
<dbReference type="Proteomes" id="UP000634004">
    <property type="component" value="Unassembled WGS sequence"/>
</dbReference>
<dbReference type="InterPro" id="IPR005265">
    <property type="entry name" value="HemJ-like"/>
</dbReference>
<evidence type="ECO:0000256" key="3">
    <source>
        <dbReference type="ARBA" id="ARBA00006501"/>
    </source>
</evidence>
<comment type="function">
    <text evidence="14 15">Catalyzes the oxidation of protoporphyrinogen IX to protoporphyrin IX.</text>
</comment>
<dbReference type="NCBIfam" id="TIGR00701">
    <property type="entry name" value="protoporphyrinogen oxidase HemJ"/>
    <property type="match status" value="1"/>
</dbReference>
<evidence type="ECO:0000256" key="11">
    <source>
        <dbReference type="ARBA" id="ARBA00023004"/>
    </source>
</evidence>
<keyword evidence="6 14" id="KW-0349">Heme</keyword>
<evidence type="ECO:0000313" key="17">
    <source>
        <dbReference type="Proteomes" id="UP000634004"/>
    </source>
</evidence>
<evidence type="ECO:0000256" key="4">
    <source>
        <dbReference type="ARBA" id="ARBA00017504"/>
    </source>
</evidence>
<keyword evidence="12 14" id="KW-0472">Membrane</keyword>
<dbReference type="RefSeq" id="WP_189495508.1">
    <property type="nucleotide sequence ID" value="NZ_BMZH01000002.1"/>
</dbReference>
<evidence type="ECO:0000256" key="10">
    <source>
        <dbReference type="ARBA" id="ARBA00023002"/>
    </source>
</evidence>
<comment type="catalytic activity">
    <reaction evidence="13 14 15">
        <text>protoporphyrinogen IX + 3 A = protoporphyrin IX + 3 AH2</text>
        <dbReference type="Rhea" id="RHEA:62000"/>
        <dbReference type="ChEBI" id="CHEBI:13193"/>
        <dbReference type="ChEBI" id="CHEBI:17499"/>
        <dbReference type="ChEBI" id="CHEBI:57306"/>
        <dbReference type="ChEBI" id="CHEBI:57307"/>
    </reaction>
</comment>
<reference evidence="16" key="1">
    <citation type="journal article" date="2014" name="Int. J. Syst. Evol. Microbiol.">
        <title>Complete genome sequence of Corynebacterium casei LMG S-19264T (=DSM 44701T), isolated from a smear-ripened cheese.</title>
        <authorList>
            <consortium name="US DOE Joint Genome Institute (JGI-PGF)"/>
            <person name="Walter F."/>
            <person name="Albersmeier A."/>
            <person name="Kalinowski J."/>
            <person name="Ruckert C."/>
        </authorList>
    </citation>
    <scope>NUCLEOTIDE SEQUENCE</scope>
    <source>
        <strain evidence="16">KCTC 32513</strain>
    </source>
</reference>
<evidence type="ECO:0000256" key="5">
    <source>
        <dbReference type="ARBA" id="ARBA00022475"/>
    </source>
</evidence>
<evidence type="ECO:0000256" key="13">
    <source>
        <dbReference type="ARBA" id="ARBA00048390"/>
    </source>
</evidence>
<accession>A0A8J3CQE9</accession>
<dbReference type="UniPathway" id="UPA00251">
    <property type="reaction ID" value="UER00324"/>
</dbReference>
<sequence length="143" mass="16045">MANAYLWIKAFHLIAVIFWMAGLLYLPRLFVYHSVATPGGELEHRMEEAEAKLLRIIMNPAMIVAFLLGLILLGYNMPPPIWLLIKVALAFGLIGYHGFLAKTRKGFLAGGRPRSEKFFRRINEIPALVTIAIVILAIVKPGF</sequence>
<dbReference type="PANTHER" id="PTHR40255">
    <property type="entry name" value="UPF0093 MEMBRANE PROTEIN SLR1790"/>
    <property type="match status" value="1"/>
</dbReference>
<protein>
    <recommendedName>
        <fullName evidence="4 14">Protoporphyrinogen IX oxidase</fullName>
        <shortName evidence="14">PPO</shortName>
        <ecNumber evidence="14 15">1.3.99.-</ecNumber>
    </recommendedName>
</protein>
<dbReference type="GO" id="GO:0006782">
    <property type="term" value="P:protoporphyrinogen IX biosynthetic process"/>
    <property type="evidence" value="ECO:0007669"/>
    <property type="project" value="UniProtKB-UniRule"/>
</dbReference>
<comment type="cofactor">
    <cofactor evidence="14 15">
        <name>heme b</name>
        <dbReference type="ChEBI" id="CHEBI:60344"/>
    </cofactor>
    <text evidence="14 15">Binds 1 heme b (iron(II)-protoporphyrin IX) group per subunit.</text>
</comment>
<name>A0A8J3CQE9_9PROT</name>
<dbReference type="Pfam" id="PF03653">
    <property type="entry name" value="UPF0093"/>
    <property type="match status" value="1"/>
</dbReference>
<comment type="subunit">
    <text evidence="14">Homodimer.</text>
</comment>
<evidence type="ECO:0000256" key="2">
    <source>
        <dbReference type="ARBA" id="ARBA00005073"/>
    </source>
</evidence>
<feature type="transmembrane region" description="Helical" evidence="14">
    <location>
        <begin position="6"/>
        <end position="26"/>
    </location>
</feature>
<evidence type="ECO:0000256" key="9">
    <source>
        <dbReference type="ARBA" id="ARBA00022989"/>
    </source>
</evidence>
<feature type="binding site" description="axial binding residue" evidence="14">
    <location>
        <position position="86"/>
    </location>
    <ligand>
        <name>heme</name>
        <dbReference type="ChEBI" id="CHEBI:30413"/>
    </ligand>
    <ligandPart>
        <name>Fe</name>
        <dbReference type="ChEBI" id="CHEBI:18248"/>
    </ligandPart>
</feature>
<dbReference type="AlphaFoldDB" id="A0A8J3CQE9"/>
<evidence type="ECO:0000256" key="7">
    <source>
        <dbReference type="ARBA" id="ARBA00022692"/>
    </source>
</evidence>
<dbReference type="HAMAP" id="MF_02239">
    <property type="entry name" value="HemJ"/>
    <property type="match status" value="1"/>
</dbReference>
<evidence type="ECO:0000256" key="1">
    <source>
        <dbReference type="ARBA" id="ARBA00004651"/>
    </source>
</evidence>
<keyword evidence="8 14" id="KW-0479">Metal-binding</keyword>
<comment type="caution">
    <text evidence="16">The sequence shown here is derived from an EMBL/GenBank/DDBJ whole genome shotgun (WGS) entry which is preliminary data.</text>
</comment>
<dbReference type="PIRSF" id="PIRSF004638">
    <property type="entry name" value="UCP004638"/>
    <property type="match status" value="1"/>
</dbReference>
<evidence type="ECO:0000313" key="16">
    <source>
        <dbReference type="EMBL" id="GHA86611.1"/>
    </source>
</evidence>
<gene>
    <name evidence="16" type="ORF">GCM10009069_07270</name>
</gene>
<organism evidence="16 17">
    <name type="scientific">Algimonas arctica</name>
    <dbReference type="NCBI Taxonomy" id="1479486"/>
    <lineage>
        <taxon>Bacteria</taxon>
        <taxon>Pseudomonadati</taxon>
        <taxon>Pseudomonadota</taxon>
        <taxon>Alphaproteobacteria</taxon>
        <taxon>Maricaulales</taxon>
        <taxon>Robiginitomaculaceae</taxon>
        <taxon>Algimonas</taxon>
    </lineage>
</organism>
<keyword evidence="11 14" id="KW-0408">Iron</keyword>
<dbReference type="EMBL" id="BMZH01000002">
    <property type="protein sequence ID" value="GHA86611.1"/>
    <property type="molecule type" value="Genomic_DNA"/>
</dbReference>
<evidence type="ECO:0000256" key="8">
    <source>
        <dbReference type="ARBA" id="ARBA00022723"/>
    </source>
</evidence>
<feature type="transmembrane region" description="Helical" evidence="14">
    <location>
        <begin position="81"/>
        <end position="101"/>
    </location>
</feature>
<keyword evidence="17" id="KW-1185">Reference proteome</keyword>
<evidence type="ECO:0000256" key="14">
    <source>
        <dbReference type="HAMAP-Rule" id="MF_02239"/>
    </source>
</evidence>